<comment type="caution">
    <text evidence="2">The sequence shown here is derived from an EMBL/GenBank/DDBJ whole genome shotgun (WGS) entry which is preliminary data.</text>
</comment>
<feature type="compositionally biased region" description="Pro residues" evidence="1">
    <location>
        <begin position="230"/>
        <end position="240"/>
    </location>
</feature>
<dbReference type="Proteomes" id="UP001221757">
    <property type="component" value="Unassembled WGS sequence"/>
</dbReference>
<keyword evidence="3" id="KW-1185">Reference proteome</keyword>
<protein>
    <submittedName>
        <fullName evidence="2">Uncharacterized protein</fullName>
    </submittedName>
</protein>
<reference evidence="2" key="1">
    <citation type="submission" date="2023-03" db="EMBL/GenBank/DDBJ databases">
        <title>Massive genome expansion in bonnet fungi (Mycena s.s.) driven by repeated elements and novel gene families across ecological guilds.</title>
        <authorList>
            <consortium name="Lawrence Berkeley National Laboratory"/>
            <person name="Harder C.B."/>
            <person name="Miyauchi S."/>
            <person name="Viragh M."/>
            <person name="Kuo A."/>
            <person name="Thoen E."/>
            <person name="Andreopoulos B."/>
            <person name="Lu D."/>
            <person name="Skrede I."/>
            <person name="Drula E."/>
            <person name="Henrissat B."/>
            <person name="Morin E."/>
            <person name="Kohler A."/>
            <person name="Barry K."/>
            <person name="LaButti K."/>
            <person name="Morin E."/>
            <person name="Salamov A."/>
            <person name="Lipzen A."/>
            <person name="Mereny Z."/>
            <person name="Hegedus B."/>
            <person name="Baldrian P."/>
            <person name="Stursova M."/>
            <person name="Weitz H."/>
            <person name="Taylor A."/>
            <person name="Grigoriev I.V."/>
            <person name="Nagy L.G."/>
            <person name="Martin F."/>
            <person name="Kauserud H."/>
        </authorList>
    </citation>
    <scope>NUCLEOTIDE SEQUENCE</scope>
    <source>
        <strain evidence="2">CBHHK067</strain>
    </source>
</reference>
<dbReference type="EMBL" id="JARKIE010000002">
    <property type="protein sequence ID" value="KAJ7709868.1"/>
    <property type="molecule type" value="Genomic_DNA"/>
</dbReference>
<feature type="compositionally biased region" description="Polar residues" evidence="1">
    <location>
        <begin position="246"/>
        <end position="257"/>
    </location>
</feature>
<evidence type="ECO:0000256" key="1">
    <source>
        <dbReference type="SAM" id="MobiDB-lite"/>
    </source>
</evidence>
<sequence length="528" mass="57754">MLETQSVSRILACSLPLEMPSSASRSCGLLNYLFMWLAKLTASLTRRPAAPELPLSTLDLHTHDVVETPSVPEDGTFVLSSHWQREPGLPRHRYADELTSDSRSSAYSSAAPNSQVDSTKAHEFASLFAVSPTLSPQSPLLATATPPSIHMSPTYSLQSPEMCTSLLNSEPASSGDVVDPSSCSASELASIGELGKRRGFKGAPLFTPEAARRPSTSFLSLSSAFSPKFPLSPRPSPSTPRSPLSNVTNRMRTSTARSPGRSPAKSSRPLAMQMEPPVSEELQQCYDVGDPFSVVESSFFAPEIVCASVPLPDLERFDVYRTATHKAFLVRGHKRFSKAIQAASRKRETNVYDMMVYNFQPKVSFGKKKTRKLTPLHHISLVPSTMARLPFLSEEPRVHLPRHIGQDREVLSEDVGLAHSVPPDFCRSLRPILFSDPQNVIVNMRAAAAPQTASCRHTSSRHFTDATTDTGAISTRRQSSVLGDLLALLDNVVIPDQAEEVDGRTELRGDRVEFIVVAAYPLDTSRVF</sequence>
<feature type="region of interest" description="Disordered" evidence="1">
    <location>
        <begin position="228"/>
        <end position="270"/>
    </location>
</feature>
<name>A0AAD7H155_MYCRO</name>
<organism evidence="2 3">
    <name type="scientific">Mycena rosella</name>
    <name type="common">Pink bonnet</name>
    <name type="synonym">Agaricus rosellus</name>
    <dbReference type="NCBI Taxonomy" id="1033263"/>
    <lineage>
        <taxon>Eukaryota</taxon>
        <taxon>Fungi</taxon>
        <taxon>Dikarya</taxon>
        <taxon>Basidiomycota</taxon>
        <taxon>Agaricomycotina</taxon>
        <taxon>Agaricomycetes</taxon>
        <taxon>Agaricomycetidae</taxon>
        <taxon>Agaricales</taxon>
        <taxon>Marasmiineae</taxon>
        <taxon>Mycenaceae</taxon>
        <taxon>Mycena</taxon>
    </lineage>
</organism>
<proteinExistence type="predicted"/>
<evidence type="ECO:0000313" key="3">
    <source>
        <dbReference type="Proteomes" id="UP001221757"/>
    </source>
</evidence>
<accession>A0AAD7H155</accession>
<dbReference type="AlphaFoldDB" id="A0AAD7H155"/>
<evidence type="ECO:0000313" key="2">
    <source>
        <dbReference type="EMBL" id="KAJ7709868.1"/>
    </source>
</evidence>
<gene>
    <name evidence="2" type="ORF">B0H17DRAFT_242063</name>
</gene>